<accession>A0ABU6YIC6</accession>
<comment type="caution">
    <text evidence="7">The sequence shown here is derived from an EMBL/GenBank/DDBJ whole genome shotgun (WGS) entry which is preliminary data.</text>
</comment>
<keyword evidence="3" id="KW-0804">Transcription</keyword>
<feature type="region of interest" description="Disordered" evidence="5">
    <location>
        <begin position="371"/>
        <end position="412"/>
    </location>
</feature>
<dbReference type="Proteomes" id="UP001341840">
    <property type="component" value="Unassembled WGS sequence"/>
</dbReference>
<evidence type="ECO:0000256" key="2">
    <source>
        <dbReference type="ARBA" id="ARBA00023015"/>
    </source>
</evidence>
<feature type="compositionally biased region" description="Polar residues" evidence="5">
    <location>
        <begin position="463"/>
        <end position="477"/>
    </location>
</feature>
<keyword evidence="2" id="KW-0805">Transcription regulation</keyword>
<feature type="compositionally biased region" description="Basic residues" evidence="5">
    <location>
        <begin position="393"/>
        <end position="406"/>
    </location>
</feature>
<proteinExistence type="predicted"/>
<feature type="compositionally biased region" description="Low complexity" evidence="5">
    <location>
        <begin position="444"/>
        <end position="460"/>
    </location>
</feature>
<evidence type="ECO:0000256" key="4">
    <source>
        <dbReference type="ARBA" id="ARBA00023242"/>
    </source>
</evidence>
<evidence type="ECO:0000256" key="1">
    <source>
        <dbReference type="ARBA" id="ARBA00004123"/>
    </source>
</evidence>
<evidence type="ECO:0000313" key="7">
    <source>
        <dbReference type="EMBL" id="MED6209512.1"/>
    </source>
</evidence>
<dbReference type="InterPro" id="IPR017884">
    <property type="entry name" value="SANT_dom"/>
</dbReference>
<evidence type="ECO:0000259" key="6">
    <source>
        <dbReference type="PROSITE" id="PS51293"/>
    </source>
</evidence>
<feature type="domain" description="SANT" evidence="6">
    <location>
        <begin position="104"/>
        <end position="155"/>
    </location>
</feature>
<evidence type="ECO:0000256" key="5">
    <source>
        <dbReference type="SAM" id="MobiDB-lite"/>
    </source>
</evidence>
<feature type="region of interest" description="Disordered" evidence="5">
    <location>
        <begin position="444"/>
        <end position="502"/>
    </location>
</feature>
<dbReference type="PANTHER" id="PTHR13859:SF11">
    <property type="entry name" value="GRUNGE, ISOFORM J"/>
    <property type="match status" value="1"/>
</dbReference>
<dbReference type="InterPro" id="IPR056067">
    <property type="entry name" value="DUF7650"/>
</dbReference>
<feature type="region of interest" description="Disordered" evidence="5">
    <location>
        <begin position="691"/>
        <end position="723"/>
    </location>
</feature>
<evidence type="ECO:0000256" key="3">
    <source>
        <dbReference type="ARBA" id="ARBA00023163"/>
    </source>
</evidence>
<gene>
    <name evidence="7" type="ORF">PIB30_055364</name>
</gene>
<dbReference type="EMBL" id="JASCZI010242086">
    <property type="protein sequence ID" value="MED6209512.1"/>
    <property type="molecule type" value="Genomic_DNA"/>
</dbReference>
<dbReference type="SUPFAM" id="SSF46689">
    <property type="entry name" value="Homeodomain-like"/>
    <property type="match status" value="1"/>
</dbReference>
<dbReference type="Pfam" id="PF25826">
    <property type="entry name" value="DUF7952"/>
    <property type="match status" value="1"/>
</dbReference>
<dbReference type="InterPro" id="IPR057712">
    <property type="entry name" value="DUF7952"/>
</dbReference>
<sequence length="744" mass="84252">MKALCFDDDNNEGTETKSYLDNKHRDKKAAPRVGDQYQAEIPSLVTEPRISQSVNISRDSDKPEAVSLKLRIPLTRPHCKLKSSFETLKSVTTPGGSRLLPGLLSAPSWTDIECNSFLLGLYAFGKNLNTVKRFVGSKSMGDILSFYYGKFHRSEGYCRWSKCRKWRSNRRIYGQKIFIGWRQQELLSRLSSNVPKECQTMVVELTKKFAEGKMRFQDYLFSLKDAVGLEQLVAAVGVGKGKKDLTISKKTQQIKHDNSDKPKMQKVKTCSCIPSTDIAKLLKGDFKLSKARSNNLFWEDVWPRLVAKGWHSEQPKDRTVSGSKQYSVFLIPGIKKFSRAKLQKGNHYFDSINDVLKKVASDPRLLEMETQAKEKSVAKKKLKQEKQGLDGHSKKHKICHPRTHSSKRQDPTKFTIVDTSIVLDSDKDKGRKLRISSFRTLSMSTISSHSSGSDQGASHSQETENQAEQASSSNPVEESSDKLESPDCTNNNNYEEQEPSKEINKYRFVKNVISDCSKYSRPVKKPKLTSGNHGEFSDCTVSTSVDKKLDSNESSSQSYHCGESKRTPRTPDMINEGSDIENYMAPGEETKTKTKTKMLLDLNLPLIEPELEAEIEVPSSMIIQQNNDNQCEIAPCFPSEVTQINEIDEFSDGHEEQKPIIVNRRQSTRNRPLTRKALEALECRFVNSKRKRKNLESSQNNSKSQGDDESIDNAMPYLGAEKENVIKEYSSSINLHNEDDDFDL</sequence>
<evidence type="ECO:0000313" key="8">
    <source>
        <dbReference type="Proteomes" id="UP001341840"/>
    </source>
</evidence>
<reference evidence="7 8" key="1">
    <citation type="journal article" date="2023" name="Plants (Basel)">
        <title>Bridging the Gap: Combining Genomics and Transcriptomics Approaches to Understand Stylosanthes scabra, an Orphan Legume from the Brazilian Caatinga.</title>
        <authorList>
            <person name="Ferreira-Neto J.R.C."/>
            <person name="da Silva M.D."/>
            <person name="Binneck E."/>
            <person name="de Melo N.F."/>
            <person name="da Silva R.H."/>
            <person name="de Melo A.L.T.M."/>
            <person name="Pandolfi V."/>
            <person name="Bustamante F.O."/>
            <person name="Brasileiro-Vidal A.C."/>
            <person name="Benko-Iseppon A.M."/>
        </authorList>
    </citation>
    <scope>NUCLEOTIDE SEQUENCE [LARGE SCALE GENOMIC DNA]</scope>
    <source>
        <tissue evidence="7">Leaves</tissue>
    </source>
</reference>
<dbReference type="PANTHER" id="PTHR13859">
    <property type="entry name" value="ATROPHIN-RELATED"/>
    <property type="match status" value="1"/>
</dbReference>
<comment type="subcellular location">
    <subcellularLocation>
        <location evidence="1">Nucleus</location>
    </subcellularLocation>
</comment>
<dbReference type="Pfam" id="PF24662">
    <property type="entry name" value="DUF7650"/>
    <property type="match status" value="1"/>
</dbReference>
<dbReference type="InterPro" id="IPR009057">
    <property type="entry name" value="Homeodomain-like_sf"/>
</dbReference>
<keyword evidence="4" id="KW-0539">Nucleus</keyword>
<feature type="region of interest" description="Disordered" evidence="5">
    <location>
        <begin position="544"/>
        <end position="580"/>
    </location>
</feature>
<dbReference type="Gene3D" id="1.10.10.60">
    <property type="entry name" value="Homeodomain-like"/>
    <property type="match status" value="1"/>
</dbReference>
<keyword evidence="8" id="KW-1185">Reference proteome</keyword>
<name>A0ABU6YIC6_9FABA</name>
<organism evidence="7 8">
    <name type="scientific">Stylosanthes scabra</name>
    <dbReference type="NCBI Taxonomy" id="79078"/>
    <lineage>
        <taxon>Eukaryota</taxon>
        <taxon>Viridiplantae</taxon>
        <taxon>Streptophyta</taxon>
        <taxon>Embryophyta</taxon>
        <taxon>Tracheophyta</taxon>
        <taxon>Spermatophyta</taxon>
        <taxon>Magnoliopsida</taxon>
        <taxon>eudicotyledons</taxon>
        <taxon>Gunneridae</taxon>
        <taxon>Pentapetalae</taxon>
        <taxon>rosids</taxon>
        <taxon>fabids</taxon>
        <taxon>Fabales</taxon>
        <taxon>Fabaceae</taxon>
        <taxon>Papilionoideae</taxon>
        <taxon>50 kb inversion clade</taxon>
        <taxon>dalbergioids sensu lato</taxon>
        <taxon>Dalbergieae</taxon>
        <taxon>Pterocarpus clade</taxon>
        <taxon>Stylosanthes</taxon>
    </lineage>
</organism>
<dbReference type="PROSITE" id="PS51293">
    <property type="entry name" value="SANT"/>
    <property type="match status" value="1"/>
</dbReference>
<protein>
    <recommendedName>
        <fullName evidence="6">SANT domain-containing protein</fullName>
    </recommendedName>
</protein>